<feature type="transmembrane region" description="Helical" evidence="9">
    <location>
        <begin position="320"/>
        <end position="341"/>
    </location>
</feature>
<keyword evidence="7 9" id="KW-0472">Membrane</keyword>
<organism evidence="10 11">
    <name type="scientific">Lampropedia aestuarii</name>
    <dbReference type="NCBI Taxonomy" id="2562762"/>
    <lineage>
        <taxon>Bacteria</taxon>
        <taxon>Pseudomonadati</taxon>
        <taxon>Pseudomonadota</taxon>
        <taxon>Betaproteobacteria</taxon>
        <taxon>Burkholderiales</taxon>
        <taxon>Comamonadaceae</taxon>
        <taxon>Lampropedia</taxon>
    </lineage>
</organism>
<evidence type="ECO:0000256" key="6">
    <source>
        <dbReference type="ARBA" id="ARBA00022989"/>
    </source>
</evidence>
<evidence type="ECO:0000313" key="10">
    <source>
        <dbReference type="EMBL" id="THJ32643.1"/>
    </source>
</evidence>
<reference evidence="10 11" key="1">
    <citation type="submission" date="2019-04" db="EMBL/GenBank/DDBJ databases">
        <title>Lampropedia sp YIM MLB12 draf genome.</title>
        <authorList>
            <person name="Wang Y.-X."/>
        </authorList>
    </citation>
    <scope>NUCLEOTIDE SEQUENCE [LARGE SCALE GENOMIC DNA]</scope>
    <source>
        <strain evidence="10 11">YIM MLB12</strain>
    </source>
</reference>
<protein>
    <submittedName>
        <fullName evidence="10">YeeE/YedE family protein</fullName>
    </submittedName>
</protein>
<comment type="subcellular location">
    <subcellularLocation>
        <location evidence="1">Cell inner membrane</location>
        <topology evidence="1">Multi-pass membrane protein</topology>
    </subcellularLocation>
</comment>
<dbReference type="InterPro" id="IPR007272">
    <property type="entry name" value="Sulf_transp_TsuA/YedE"/>
</dbReference>
<dbReference type="GO" id="GO:0005886">
    <property type="term" value="C:plasma membrane"/>
    <property type="evidence" value="ECO:0007669"/>
    <property type="project" value="UniProtKB-SubCell"/>
</dbReference>
<evidence type="ECO:0000256" key="7">
    <source>
        <dbReference type="ARBA" id="ARBA00023136"/>
    </source>
</evidence>
<dbReference type="AlphaFoldDB" id="A0A4S5BNH4"/>
<keyword evidence="4" id="KW-0997">Cell inner membrane</keyword>
<evidence type="ECO:0000256" key="9">
    <source>
        <dbReference type="SAM" id="Phobius"/>
    </source>
</evidence>
<dbReference type="Pfam" id="PF04143">
    <property type="entry name" value="Sulf_transp"/>
    <property type="match status" value="1"/>
</dbReference>
<evidence type="ECO:0000256" key="1">
    <source>
        <dbReference type="ARBA" id="ARBA00004429"/>
    </source>
</evidence>
<feature type="transmembrane region" description="Helical" evidence="9">
    <location>
        <begin position="251"/>
        <end position="269"/>
    </location>
</feature>
<dbReference type="PANTHER" id="PTHR30574:SF1">
    <property type="entry name" value="SULPHUR TRANSPORT DOMAIN-CONTAINING PROTEIN"/>
    <property type="match status" value="1"/>
</dbReference>
<keyword evidence="3" id="KW-1003">Cell membrane</keyword>
<gene>
    <name evidence="10" type="ORF">E8K88_11730</name>
</gene>
<dbReference type="Proteomes" id="UP000306236">
    <property type="component" value="Unassembled WGS sequence"/>
</dbReference>
<dbReference type="PANTHER" id="PTHR30574">
    <property type="entry name" value="INNER MEMBRANE PROTEIN YEDE"/>
    <property type="match status" value="1"/>
</dbReference>
<dbReference type="EMBL" id="SSWX01000014">
    <property type="protein sequence ID" value="THJ32643.1"/>
    <property type="molecule type" value="Genomic_DNA"/>
</dbReference>
<evidence type="ECO:0000256" key="4">
    <source>
        <dbReference type="ARBA" id="ARBA00022519"/>
    </source>
</evidence>
<evidence type="ECO:0000256" key="3">
    <source>
        <dbReference type="ARBA" id="ARBA00022475"/>
    </source>
</evidence>
<evidence type="ECO:0000256" key="5">
    <source>
        <dbReference type="ARBA" id="ARBA00022692"/>
    </source>
</evidence>
<evidence type="ECO:0000256" key="8">
    <source>
        <dbReference type="ARBA" id="ARBA00035655"/>
    </source>
</evidence>
<feature type="transmembrane region" description="Helical" evidence="9">
    <location>
        <begin position="143"/>
        <end position="167"/>
    </location>
</feature>
<sequence>MQRIASSIVVALLLAWGVWLQQQTGGSALVFALVSGLVLGVAFQRSRFCFYCHARDWFEDRDPRGLLAIVLAIAVGLIGYTVVLGGWIVNPTAGRLPPDMHIGPVSWVLVLAGVAFGLGMVVSGSCISAHWYRLSEGSATSPFALLGSALGFIAGFKSWNALYSLAIADAPVVWLPAHLGYGGAMLAQLTVLGLVAAYLWRGFASASYQRKMALAAVQGGTGFAVAQAGDMGVAAVPGLGAIWVRLWQGRWSYWSGGLVVGLVGAFAIIRMKPLGVTALLGSASRQWADSLGWIPPTMHGLDGFAGCSTTPQSTFLTPNAVLLSGIVGGAFVAAFLSRQFVLRMPGWRDVLRGLSGGVLLGWGAMVGLGCTVGTLLSGSQAGAVSGWIFGAAMFAAIWAGLQVKRRIGL</sequence>
<name>A0A4S5BNH4_9BURK</name>
<dbReference type="RefSeq" id="WP_136406859.1">
    <property type="nucleotide sequence ID" value="NZ_SSWX01000014.1"/>
</dbReference>
<feature type="transmembrane region" description="Helical" evidence="9">
    <location>
        <begin position="179"/>
        <end position="200"/>
    </location>
</feature>
<evidence type="ECO:0000313" key="11">
    <source>
        <dbReference type="Proteomes" id="UP000306236"/>
    </source>
</evidence>
<feature type="transmembrane region" description="Helical" evidence="9">
    <location>
        <begin position="108"/>
        <end position="131"/>
    </location>
</feature>
<keyword evidence="5 9" id="KW-0812">Transmembrane</keyword>
<keyword evidence="6 9" id="KW-1133">Transmembrane helix</keyword>
<comment type="caution">
    <text evidence="10">The sequence shown here is derived from an EMBL/GenBank/DDBJ whole genome shotgun (WGS) entry which is preliminary data.</text>
</comment>
<dbReference type="OrthoDB" id="9794165at2"/>
<accession>A0A4S5BNH4</accession>
<comment type="similarity">
    <text evidence="8">Belongs to the TsuA/YedE (TC 9.B.102) family.</text>
</comment>
<feature type="transmembrane region" description="Helical" evidence="9">
    <location>
        <begin position="30"/>
        <end position="54"/>
    </location>
</feature>
<keyword evidence="2" id="KW-0813">Transport</keyword>
<feature type="transmembrane region" description="Helical" evidence="9">
    <location>
        <begin position="382"/>
        <end position="401"/>
    </location>
</feature>
<keyword evidence="11" id="KW-1185">Reference proteome</keyword>
<evidence type="ECO:0000256" key="2">
    <source>
        <dbReference type="ARBA" id="ARBA00022448"/>
    </source>
</evidence>
<feature type="transmembrane region" description="Helical" evidence="9">
    <location>
        <begin position="353"/>
        <end position="376"/>
    </location>
</feature>
<feature type="transmembrane region" description="Helical" evidence="9">
    <location>
        <begin position="66"/>
        <end position="88"/>
    </location>
</feature>
<proteinExistence type="inferred from homology"/>